<dbReference type="PROSITE" id="PS51252">
    <property type="entry name" value="ANTISTASIN"/>
    <property type="match status" value="3"/>
</dbReference>
<comment type="similarity">
    <text evidence="2">Belongs to the protease inhibitor I15 (antistasin) family.</text>
</comment>
<dbReference type="SUPFAM" id="SSF57262">
    <property type="entry name" value="Leech antihemostatic proteins"/>
    <property type="match status" value="1"/>
</dbReference>
<feature type="domain" description="Antistasin-like" evidence="7">
    <location>
        <begin position="242"/>
        <end position="267"/>
    </location>
</feature>
<evidence type="ECO:0000256" key="3">
    <source>
        <dbReference type="ARBA" id="ARBA00022525"/>
    </source>
</evidence>
<dbReference type="SMART" id="SM00274">
    <property type="entry name" value="FOLN"/>
    <property type="match status" value="5"/>
</dbReference>
<reference evidence="10" key="1">
    <citation type="submission" date="2012-12" db="EMBL/GenBank/DDBJ databases">
        <authorList>
            <person name="Hellsten U."/>
            <person name="Grimwood J."/>
            <person name="Chapman J.A."/>
            <person name="Shapiro H."/>
            <person name="Aerts A."/>
            <person name="Otillar R.P."/>
            <person name="Terry A.Y."/>
            <person name="Boore J.L."/>
            <person name="Simakov O."/>
            <person name="Marletaz F."/>
            <person name="Cho S.-J."/>
            <person name="Edsinger-Gonzales E."/>
            <person name="Havlak P."/>
            <person name="Kuo D.-H."/>
            <person name="Larsson T."/>
            <person name="Lv J."/>
            <person name="Arendt D."/>
            <person name="Savage R."/>
            <person name="Osoegawa K."/>
            <person name="de Jong P."/>
            <person name="Lindberg D.R."/>
            <person name="Seaver E.C."/>
            <person name="Weisblat D.A."/>
            <person name="Putnam N.H."/>
            <person name="Grigoriev I.V."/>
            <person name="Rokhsar D.S."/>
        </authorList>
    </citation>
    <scope>NUCLEOTIDE SEQUENCE</scope>
    <source>
        <strain evidence="10">I ESC-2004</strain>
    </source>
</reference>
<proteinExistence type="inferred from homology"/>
<dbReference type="OrthoDB" id="406800at2759"/>
<dbReference type="HOGENOM" id="CLU_425942_0_0_1"/>
<sequence length="643" mass="70571">MKVMQVVYLTVAVFVATDAVPIGWKSGGVFGWRTSSSFGRGCRIMLCRLGCDYGLKEVDGCQVCECDDPCEDVNCEEGYKCKVQQAKRGGDYTGQCVLDCPICSGLRCEYGPVIRHGCEQCECIEPCSTMLCEEGQTCEVKRDCDKNGKCAYVGECTASDGCEPVTCEMACRYGFKYVDGCEVCECNQSPCEETKCDEGERCEVRQDCPMDAACRYRGECVEGKCNLVCQVVLYLLVSFLDCASIPCRTFCEFGFVKKENGCRMCECKENPCNLVDCKDGYKCEVEKVRDEDGVYDFEADCVEDCPEMSCTVKCEFGYKKTETGCPSCECALTPCATVRCRNGYECQVERSCTSSSSFSCIYSATCAKITSGDLVCPYLASTLSGPCYEACRPGSCDDGELCCSHGCGHSCTKACERLTCQTFAACEYGLAVDDNGCQICECARNPCDTQEIACVFGQKCEAIRNCNDDEICAYEARCVGGCEPVTCEMACRYGFKYVDGCEVCECNQSPCEETKCDEGERCKVRQDCPMDAACRYRGECVEGKCNLTVRQSHVGHSVHTDTSRKTTDAEFVNVKKTHATLLIAGAAVGRLKFVTKMVAVITRRNVMVNKETDKSSKNSRSGTSFDQPAVILNLVNNILQSSH</sequence>
<keyword evidence="5" id="KW-0722">Serine protease inhibitor</keyword>
<comment type="subcellular location">
    <subcellularLocation>
        <location evidence="1">Secreted</location>
    </subcellularLocation>
</comment>
<dbReference type="EMBL" id="KB303059">
    <property type="protein sequence ID" value="ELU03531.1"/>
    <property type="molecule type" value="Genomic_DNA"/>
</dbReference>
<accession>R7UBR1</accession>
<dbReference type="EMBL" id="AMQN01008414">
    <property type="status" value="NOT_ANNOTATED_CDS"/>
    <property type="molecule type" value="Genomic_DNA"/>
</dbReference>
<dbReference type="AlphaFoldDB" id="R7UBR1"/>
<name>R7UBR1_CAPTE</name>
<protein>
    <recommendedName>
        <fullName evidence="7">Antistasin-like domain-containing protein</fullName>
    </recommendedName>
</protein>
<dbReference type="InterPro" id="IPR011061">
    <property type="entry name" value="Hirudin/antistatin"/>
</dbReference>
<evidence type="ECO:0000256" key="5">
    <source>
        <dbReference type="ARBA" id="ARBA00022900"/>
    </source>
</evidence>
<reference evidence="8 10" key="2">
    <citation type="journal article" date="2013" name="Nature">
        <title>Insights into bilaterian evolution from three spiralian genomes.</title>
        <authorList>
            <person name="Simakov O."/>
            <person name="Marletaz F."/>
            <person name="Cho S.J."/>
            <person name="Edsinger-Gonzales E."/>
            <person name="Havlak P."/>
            <person name="Hellsten U."/>
            <person name="Kuo D.H."/>
            <person name="Larsson T."/>
            <person name="Lv J."/>
            <person name="Arendt D."/>
            <person name="Savage R."/>
            <person name="Osoegawa K."/>
            <person name="de Jong P."/>
            <person name="Grimwood J."/>
            <person name="Chapman J.A."/>
            <person name="Shapiro H."/>
            <person name="Aerts A."/>
            <person name="Otillar R.P."/>
            <person name="Terry A.Y."/>
            <person name="Boore J.L."/>
            <person name="Grigoriev I.V."/>
            <person name="Lindberg D.R."/>
            <person name="Seaver E.C."/>
            <person name="Weisblat D.A."/>
            <person name="Putnam N.H."/>
            <person name="Rokhsar D.S."/>
        </authorList>
    </citation>
    <scope>NUCLEOTIDE SEQUENCE</scope>
    <source>
        <strain evidence="8 10">I ESC-2004</strain>
    </source>
</reference>
<keyword evidence="10" id="KW-1185">Reference proteome</keyword>
<keyword evidence="6" id="KW-0732">Signal</keyword>
<reference evidence="9" key="3">
    <citation type="submission" date="2015-06" db="UniProtKB">
        <authorList>
            <consortium name="EnsemblMetazoa"/>
        </authorList>
    </citation>
    <scope>IDENTIFICATION</scope>
</reference>
<evidence type="ECO:0000256" key="6">
    <source>
        <dbReference type="SAM" id="SignalP"/>
    </source>
</evidence>
<dbReference type="InterPro" id="IPR004094">
    <property type="entry name" value="Antistasin-like"/>
</dbReference>
<gene>
    <name evidence="8" type="ORF">CAPTEDRAFT_223873</name>
</gene>
<dbReference type="Gene3D" id="2.10.22.10">
    <property type="entry name" value="Antistasin, domain 1"/>
    <property type="match status" value="5"/>
</dbReference>
<dbReference type="GO" id="GO:0005576">
    <property type="term" value="C:extracellular region"/>
    <property type="evidence" value="ECO:0007669"/>
    <property type="project" value="UniProtKB-SubCell"/>
</dbReference>
<feature type="domain" description="Antistasin-like" evidence="7">
    <location>
        <begin position="305"/>
        <end position="330"/>
    </location>
</feature>
<evidence type="ECO:0000256" key="4">
    <source>
        <dbReference type="ARBA" id="ARBA00022690"/>
    </source>
</evidence>
<dbReference type="Pfam" id="PF02822">
    <property type="entry name" value="Antistasin"/>
    <property type="match status" value="3"/>
</dbReference>
<evidence type="ECO:0000313" key="9">
    <source>
        <dbReference type="EnsemblMetazoa" id="CapteP223873"/>
    </source>
</evidence>
<organism evidence="8">
    <name type="scientific">Capitella teleta</name>
    <name type="common">Polychaete worm</name>
    <dbReference type="NCBI Taxonomy" id="283909"/>
    <lineage>
        <taxon>Eukaryota</taxon>
        <taxon>Metazoa</taxon>
        <taxon>Spiralia</taxon>
        <taxon>Lophotrochozoa</taxon>
        <taxon>Annelida</taxon>
        <taxon>Polychaeta</taxon>
        <taxon>Sedentaria</taxon>
        <taxon>Scolecida</taxon>
        <taxon>Capitellidae</taxon>
        <taxon>Capitella</taxon>
    </lineage>
</organism>
<evidence type="ECO:0000313" key="8">
    <source>
        <dbReference type="EMBL" id="ELU03531.1"/>
    </source>
</evidence>
<feature type="domain" description="Antistasin-like" evidence="7">
    <location>
        <begin position="415"/>
        <end position="442"/>
    </location>
</feature>
<evidence type="ECO:0000259" key="7">
    <source>
        <dbReference type="PROSITE" id="PS51252"/>
    </source>
</evidence>
<dbReference type="EMBL" id="AMQN01008415">
    <property type="status" value="NOT_ANNOTATED_CDS"/>
    <property type="molecule type" value="Genomic_DNA"/>
</dbReference>
<evidence type="ECO:0000313" key="10">
    <source>
        <dbReference type="Proteomes" id="UP000014760"/>
    </source>
</evidence>
<dbReference type="OMA" id="NCKESAY"/>
<dbReference type="GO" id="GO:0004867">
    <property type="term" value="F:serine-type endopeptidase inhibitor activity"/>
    <property type="evidence" value="ECO:0007669"/>
    <property type="project" value="UniProtKB-KW"/>
</dbReference>
<dbReference type="Proteomes" id="UP000014760">
    <property type="component" value="Unassembled WGS sequence"/>
</dbReference>
<feature type="signal peptide" evidence="6">
    <location>
        <begin position="1"/>
        <end position="19"/>
    </location>
</feature>
<keyword evidence="4" id="KW-0646">Protease inhibitor</keyword>
<keyword evidence="3" id="KW-0964">Secreted</keyword>
<dbReference type="STRING" id="283909.R7UBR1"/>
<evidence type="ECO:0000256" key="1">
    <source>
        <dbReference type="ARBA" id="ARBA00004613"/>
    </source>
</evidence>
<evidence type="ECO:0000256" key="2">
    <source>
        <dbReference type="ARBA" id="ARBA00008768"/>
    </source>
</evidence>
<feature type="chain" id="PRO_5008787858" description="Antistasin-like domain-containing protein" evidence="6">
    <location>
        <begin position="20"/>
        <end position="643"/>
    </location>
</feature>
<dbReference type="InterPro" id="IPR003645">
    <property type="entry name" value="Fol_N"/>
</dbReference>
<dbReference type="EnsemblMetazoa" id="CapteT223873">
    <property type="protein sequence ID" value="CapteP223873"/>
    <property type="gene ID" value="CapteG223873"/>
</dbReference>